<evidence type="ECO:0000313" key="2">
    <source>
        <dbReference type="Proteomes" id="UP001200032"/>
    </source>
</evidence>
<dbReference type="Gene3D" id="1.10.246.150">
    <property type="match status" value="1"/>
</dbReference>
<dbReference type="EMBL" id="JAJPDJ010000060">
    <property type="protein sequence ID" value="MCD7138791.1"/>
    <property type="molecule type" value="Genomic_DNA"/>
</dbReference>
<organism evidence="1 2">
    <name type="scientific">Limosilactobacillus balticus</name>
    <dbReference type="NCBI Taxonomy" id="2759747"/>
    <lineage>
        <taxon>Bacteria</taxon>
        <taxon>Bacillati</taxon>
        <taxon>Bacillota</taxon>
        <taxon>Bacilli</taxon>
        <taxon>Lactobacillales</taxon>
        <taxon>Lactobacillaceae</taxon>
        <taxon>Limosilactobacillus</taxon>
    </lineage>
</organism>
<dbReference type="InterPro" id="IPR053746">
    <property type="entry name" value="Viral_HT_Connector_Assembly"/>
</dbReference>
<accession>A0ABS8RCP5</accession>
<name>A0ABS8RCP5_9LACO</name>
<protein>
    <submittedName>
        <fullName evidence="1">Phage head-tail connector protein</fullName>
    </submittedName>
</protein>
<dbReference type="InterPro" id="IPR021146">
    <property type="entry name" value="Phage_gp6-like_head-tail"/>
</dbReference>
<dbReference type="RefSeq" id="WP_231795729.1">
    <property type="nucleotide sequence ID" value="NZ_JAJPDJ010000060.1"/>
</dbReference>
<sequence>MEQADRINEILKTVKIDKGIDDNSLDSVLTNYIKQASDMVCLYVNETDLPTQLETIVARMTEAHYIQTMNDADGAKSYSEEGASWAFNDNEIQPYMALLDKYLDNRDNRGSKGRVWSW</sequence>
<proteinExistence type="predicted"/>
<gene>
    <name evidence="1" type="ORF">LTY59_06105</name>
</gene>
<evidence type="ECO:0000313" key="1">
    <source>
        <dbReference type="EMBL" id="MCD7138791.1"/>
    </source>
</evidence>
<dbReference type="Proteomes" id="UP001200032">
    <property type="component" value="Unassembled WGS sequence"/>
</dbReference>
<comment type="caution">
    <text evidence="1">The sequence shown here is derived from an EMBL/GenBank/DDBJ whole genome shotgun (WGS) entry which is preliminary data.</text>
</comment>
<dbReference type="Pfam" id="PF05135">
    <property type="entry name" value="Phage_connect_1"/>
    <property type="match status" value="1"/>
</dbReference>
<keyword evidence="2" id="KW-1185">Reference proteome</keyword>
<reference evidence="1 2" key="1">
    <citation type="submission" date="2021-12" db="EMBL/GenBank/DDBJ databases">
        <title>A phylogenomic analysis of Limosilactobacillus reuteri reveals ancient and stable evolutionary relationships with rodents and birds and zoonotic transmission to humans.</title>
        <authorList>
            <person name="Li F."/>
            <person name="Li X."/>
            <person name="Cheng C."/>
            <person name="Tollenaar S."/>
            <person name="Zhang J.S."/>
            <person name="Simpson D."/>
            <person name="Tasseva G."/>
            <person name="Perez-Munoz M.E."/>
            <person name="Frese S."/>
            <person name="Gaenzle M.G."/>
            <person name="Walter J."/>
            <person name="Zheng J."/>
        </authorList>
    </citation>
    <scope>NUCLEOTIDE SEQUENCE [LARGE SCALE GENOMIC DNA]</scope>
    <source>
        <strain evidence="1 2">WF-AF5-A</strain>
    </source>
</reference>